<dbReference type="AlphaFoldDB" id="A0A835YVP7"/>
<evidence type="ECO:0000256" key="3">
    <source>
        <dbReference type="ARBA" id="ARBA00022679"/>
    </source>
</evidence>
<evidence type="ECO:0000256" key="4">
    <source>
        <dbReference type="ARBA" id="ARBA00022692"/>
    </source>
</evidence>
<dbReference type="Proteomes" id="UP000664859">
    <property type="component" value="Unassembled WGS sequence"/>
</dbReference>
<proteinExistence type="predicted"/>
<dbReference type="InterPro" id="IPR005150">
    <property type="entry name" value="Cellulose_synth"/>
</dbReference>
<dbReference type="OrthoDB" id="72851at2759"/>
<dbReference type="GO" id="GO:0016020">
    <property type="term" value="C:membrane"/>
    <property type="evidence" value="ECO:0007669"/>
    <property type="project" value="UniProtKB-SubCell"/>
</dbReference>
<feature type="transmembrane region" description="Helical" evidence="7">
    <location>
        <begin position="703"/>
        <end position="724"/>
    </location>
</feature>
<feature type="transmembrane region" description="Helical" evidence="7">
    <location>
        <begin position="641"/>
        <end position="661"/>
    </location>
</feature>
<keyword evidence="9" id="KW-1185">Reference proteome</keyword>
<gene>
    <name evidence="8" type="ORF">JKP88DRAFT_258000</name>
</gene>
<evidence type="ECO:0000313" key="8">
    <source>
        <dbReference type="EMBL" id="KAG5180952.1"/>
    </source>
</evidence>
<dbReference type="Gene3D" id="3.90.550.10">
    <property type="entry name" value="Spore Coat Polysaccharide Biosynthesis Protein SpsA, Chain A"/>
    <property type="match status" value="1"/>
</dbReference>
<name>A0A835YVP7_9STRA</name>
<evidence type="ECO:0000256" key="6">
    <source>
        <dbReference type="ARBA" id="ARBA00023136"/>
    </source>
</evidence>
<feature type="transmembrane region" description="Helical" evidence="7">
    <location>
        <begin position="570"/>
        <end position="593"/>
    </location>
</feature>
<keyword evidence="6 7" id="KW-0472">Membrane</keyword>
<keyword evidence="3" id="KW-0808">Transferase</keyword>
<evidence type="ECO:0000256" key="2">
    <source>
        <dbReference type="ARBA" id="ARBA00022676"/>
    </source>
</evidence>
<organism evidence="8 9">
    <name type="scientific">Tribonema minus</name>
    <dbReference type="NCBI Taxonomy" id="303371"/>
    <lineage>
        <taxon>Eukaryota</taxon>
        <taxon>Sar</taxon>
        <taxon>Stramenopiles</taxon>
        <taxon>Ochrophyta</taxon>
        <taxon>PX clade</taxon>
        <taxon>Xanthophyceae</taxon>
        <taxon>Tribonematales</taxon>
        <taxon>Tribonemataceae</taxon>
        <taxon>Tribonema</taxon>
    </lineage>
</organism>
<dbReference type="SUPFAM" id="SSF53448">
    <property type="entry name" value="Nucleotide-diphospho-sugar transferases"/>
    <property type="match status" value="1"/>
</dbReference>
<evidence type="ECO:0000256" key="1">
    <source>
        <dbReference type="ARBA" id="ARBA00004127"/>
    </source>
</evidence>
<evidence type="ECO:0000256" key="5">
    <source>
        <dbReference type="ARBA" id="ARBA00022989"/>
    </source>
</evidence>
<feature type="transmembrane region" description="Helical" evidence="7">
    <location>
        <begin position="21"/>
        <end position="40"/>
    </location>
</feature>
<dbReference type="GO" id="GO:0016757">
    <property type="term" value="F:glycosyltransferase activity"/>
    <property type="evidence" value="ECO:0007669"/>
    <property type="project" value="UniProtKB-KW"/>
</dbReference>
<keyword evidence="4 7" id="KW-0812">Transmembrane</keyword>
<dbReference type="InterPro" id="IPR029044">
    <property type="entry name" value="Nucleotide-diphossugar_trans"/>
</dbReference>
<feature type="transmembrane region" description="Helical" evidence="7">
    <location>
        <begin position="63"/>
        <end position="82"/>
    </location>
</feature>
<dbReference type="InterPro" id="IPR050321">
    <property type="entry name" value="Glycosyltr_2/OpgH_subfam"/>
</dbReference>
<dbReference type="PANTHER" id="PTHR43867:SF2">
    <property type="entry name" value="CELLULOSE SYNTHASE CATALYTIC SUBUNIT A [UDP-FORMING]"/>
    <property type="match status" value="1"/>
</dbReference>
<keyword evidence="5 7" id="KW-1133">Transmembrane helix</keyword>
<evidence type="ECO:0000313" key="9">
    <source>
        <dbReference type="Proteomes" id="UP000664859"/>
    </source>
</evidence>
<comment type="subcellular location">
    <subcellularLocation>
        <location evidence="1">Endomembrane system</location>
        <topology evidence="1">Multi-pass membrane protein</topology>
    </subcellularLocation>
</comment>
<feature type="transmembrane region" description="Helical" evidence="7">
    <location>
        <begin position="538"/>
        <end position="558"/>
    </location>
</feature>
<feature type="transmembrane region" description="Helical" evidence="7">
    <location>
        <begin position="673"/>
        <end position="691"/>
    </location>
</feature>
<accession>A0A835YVP7</accession>
<protein>
    <submittedName>
        <fullName evidence="8">Cellulose synthase, family GT2</fullName>
    </submittedName>
</protein>
<dbReference type="PANTHER" id="PTHR43867">
    <property type="entry name" value="CELLULOSE SYNTHASE CATALYTIC SUBUNIT A [UDP-FORMING]"/>
    <property type="match status" value="1"/>
</dbReference>
<reference evidence="8" key="1">
    <citation type="submission" date="2021-02" db="EMBL/GenBank/DDBJ databases">
        <title>First Annotated Genome of the Yellow-green Alga Tribonema minus.</title>
        <authorList>
            <person name="Mahan K.M."/>
        </authorList>
    </citation>
    <scope>NUCLEOTIDE SEQUENCE</scope>
    <source>
        <strain evidence="8">UTEX B ZZ1240</strain>
    </source>
</reference>
<keyword evidence="2" id="KW-0328">Glycosyltransferase</keyword>
<evidence type="ECO:0000256" key="7">
    <source>
        <dbReference type="SAM" id="Phobius"/>
    </source>
</evidence>
<dbReference type="EMBL" id="JAFCMP010000346">
    <property type="protein sequence ID" value="KAG5180952.1"/>
    <property type="molecule type" value="Genomic_DNA"/>
</dbReference>
<dbReference type="Pfam" id="PF03552">
    <property type="entry name" value="Cellulose_synt"/>
    <property type="match status" value="1"/>
</dbReference>
<comment type="caution">
    <text evidence="8">The sequence shown here is derived from an EMBL/GenBank/DDBJ whole genome shotgun (WGS) entry which is preliminary data.</text>
</comment>
<sequence>MAASKTTKPDPQRTTPMSSHLLIRCVILANLAFSVLYLWWRVTSTITTINSYFFGIKALPVQAWGWTFYAVEICLTIGIWIGHSQRLFAVSSYNARVCILLPTAGERLDIVMLALLGCISQRMWACGRKSKSAMFKVIVLDEKRRKAVLQMCAAVYALATLARSPSIVQILQAENAASIDAKGLYEWWRDGGGHARRHLYNDSHLNRACQLLEFMLRLSLCEGNEGNLFNLTEMPEDQLQSPDQKKRSARHLVEGLLQALNIPQGAAKIPPAFMQSFSTNGALPTLVYYTRRDPGTPRVSPKAGNMNSALFPIDYPDDESLVGDSTIIAVNDCRHQLQPNFLQRTVPYFFKLQQSANDGSGLEYTWDRVAFVQTPQRFPKDMNAEDDPLGNNAAVQYDIINHGKDGIGAVSSSGHGSLWRVEALKGLAADGTRYADPTNRALIGSEVGFRSEMLIEDTHTSIDMFRHGWTSRYVNEPGEHLSTCTHQPDSIAWRIKQVLRWHQGAVQLLFYKGITFTSFGGKFPTIWHRVYAFDQATYYLQAIPGYILLLMPIIYGITGESPFNTEVAEFFLFFTPYIVSAMLPTLISGSWRGVDANKLQRDEQVWLSTTYVQVYAFLSMLATALRCQKHENAWAVKAPTWPLFAVFFGEFCAIGGALFWVARYGFDRWSQNLLSVLASAALAVFALWPMVAMQMGWRIPSAYHLKVLVWATLGVLVVGIDFLSRLGARDERAMGAVSLLLAQVALRTRQYLITGN</sequence>
<feature type="transmembrane region" description="Helical" evidence="7">
    <location>
        <begin position="605"/>
        <end position="625"/>
    </location>
</feature>